<evidence type="ECO:0000259" key="4">
    <source>
        <dbReference type="Pfam" id="PF00717"/>
    </source>
</evidence>
<keyword evidence="7" id="KW-1185">Reference proteome</keyword>
<dbReference type="OrthoDB" id="796548at2"/>
<dbReference type="InterPro" id="IPR010744">
    <property type="entry name" value="Phage_CI_N"/>
</dbReference>
<dbReference type="RefSeq" id="WP_146261137.1">
    <property type="nucleotide sequence ID" value="NZ_SELG01000024.1"/>
</dbReference>
<evidence type="ECO:0000256" key="3">
    <source>
        <dbReference type="ARBA" id="ARBA00023163"/>
    </source>
</evidence>
<sequence>MNTSNILSKIKDYYGFKKDIELANFLGISPQALYNWKKRNSYDLQLIYSKCPEINPEWLLAGTGAILKRRYNENEFKSSVANEFTETYSTNHSSHIPIFDLDNSEGLSNLLKNKNSSSFLNIPNISNSDGACYVKGDSMEPLFKSGDIVIFKVLPIESIFFGGIYLLEIDLGNNSSFTSIRHINKSDLGDEYIKLTSANSVYEPKDVSLKTVKLVATINSSVRFH</sequence>
<keyword evidence="2" id="KW-0238">DNA-binding</keyword>
<evidence type="ECO:0000313" key="7">
    <source>
        <dbReference type="Proteomes" id="UP000319499"/>
    </source>
</evidence>
<dbReference type="PANTHER" id="PTHR40661:SF1">
    <property type="entry name" value="HTH CRO_C1-TYPE DOMAIN-CONTAINING PROTEIN"/>
    <property type="match status" value="1"/>
</dbReference>
<dbReference type="InterPro" id="IPR010982">
    <property type="entry name" value="Lambda_DNA-bd_dom_sf"/>
</dbReference>
<dbReference type="AlphaFoldDB" id="A0A563DKB5"/>
<comment type="caution">
    <text evidence="6">The sequence shown here is derived from an EMBL/GenBank/DDBJ whole genome shotgun (WGS) entry which is preliminary data.</text>
</comment>
<name>A0A563DKB5_9FLAO</name>
<evidence type="ECO:0000313" key="6">
    <source>
        <dbReference type="EMBL" id="TWP30549.1"/>
    </source>
</evidence>
<reference evidence="6 7" key="1">
    <citation type="submission" date="2019-02" db="EMBL/GenBank/DDBJ databases">
        <title>Apibacter muscae sp. nov.: a novel member of the house fly microbiota.</title>
        <authorList>
            <person name="Park R."/>
        </authorList>
    </citation>
    <scope>NUCLEOTIDE SEQUENCE [LARGE SCALE GENOMIC DNA]</scope>
    <source>
        <strain evidence="6 7">AL1</strain>
    </source>
</reference>
<dbReference type="GO" id="GO:0045892">
    <property type="term" value="P:negative regulation of DNA-templated transcription"/>
    <property type="evidence" value="ECO:0007669"/>
    <property type="project" value="InterPro"/>
</dbReference>
<proteinExistence type="predicted"/>
<feature type="domain" description="Bacteriophage CI repressor N-terminal" evidence="5">
    <location>
        <begin position="6"/>
        <end position="64"/>
    </location>
</feature>
<dbReference type="Proteomes" id="UP000319499">
    <property type="component" value="Unassembled WGS sequence"/>
</dbReference>
<dbReference type="InterPro" id="IPR039418">
    <property type="entry name" value="LexA-like"/>
</dbReference>
<protein>
    <submittedName>
        <fullName evidence="6">Uncharacterized protein</fullName>
    </submittedName>
</protein>
<dbReference type="PANTHER" id="PTHR40661">
    <property type="match status" value="1"/>
</dbReference>
<keyword evidence="3" id="KW-0804">Transcription</keyword>
<dbReference type="Gene3D" id="2.10.109.10">
    <property type="entry name" value="Umud Fragment, subunit A"/>
    <property type="match status" value="1"/>
</dbReference>
<dbReference type="Gene3D" id="1.10.260.40">
    <property type="entry name" value="lambda repressor-like DNA-binding domains"/>
    <property type="match status" value="1"/>
</dbReference>
<evidence type="ECO:0000259" key="5">
    <source>
        <dbReference type="Pfam" id="PF07022"/>
    </source>
</evidence>
<dbReference type="GO" id="GO:0003677">
    <property type="term" value="F:DNA binding"/>
    <property type="evidence" value="ECO:0007669"/>
    <property type="project" value="UniProtKB-KW"/>
</dbReference>
<dbReference type="Pfam" id="PF00717">
    <property type="entry name" value="Peptidase_S24"/>
    <property type="match status" value="1"/>
</dbReference>
<keyword evidence="1" id="KW-0805">Transcription regulation</keyword>
<dbReference type="EMBL" id="SELH01000011">
    <property type="protein sequence ID" value="TWP30549.1"/>
    <property type="molecule type" value="Genomic_DNA"/>
</dbReference>
<dbReference type="CDD" id="cd06529">
    <property type="entry name" value="S24_LexA-like"/>
    <property type="match status" value="1"/>
</dbReference>
<dbReference type="SUPFAM" id="SSF51306">
    <property type="entry name" value="LexA/Signal peptidase"/>
    <property type="match status" value="1"/>
</dbReference>
<dbReference type="InterPro" id="IPR015927">
    <property type="entry name" value="Peptidase_S24_S26A/B/C"/>
</dbReference>
<accession>A0A563DKB5</accession>
<dbReference type="InterPro" id="IPR036286">
    <property type="entry name" value="LexA/Signal_pep-like_sf"/>
</dbReference>
<dbReference type="Pfam" id="PF07022">
    <property type="entry name" value="Phage_CI_repr"/>
    <property type="match status" value="1"/>
</dbReference>
<evidence type="ECO:0000256" key="1">
    <source>
        <dbReference type="ARBA" id="ARBA00023015"/>
    </source>
</evidence>
<organism evidence="6 7">
    <name type="scientific">Apibacter muscae</name>
    <dbReference type="NCBI Taxonomy" id="2509004"/>
    <lineage>
        <taxon>Bacteria</taxon>
        <taxon>Pseudomonadati</taxon>
        <taxon>Bacteroidota</taxon>
        <taxon>Flavobacteriia</taxon>
        <taxon>Flavobacteriales</taxon>
        <taxon>Weeksellaceae</taxon>
        <taxon>Apibacter</taxon>
    </lineage>
</organism>
<gene>
    <name evidence="6" type="ORF">ETU09_00680</name>
</gene>
<evidence type="ECO:0000256" key="2">
    <source>
        <dbReference type="ARBA" id="ARBA00023125"/>
    </source>
</evidence>
<feature type="domain" description="Peptidase S24/S26A/S26B/S26C" evidence="4">
    <location>
        <begin position="124"/>
        <end position="216"/>
    </location>
</feature>